<keyword evidence="2" id="KW-1185">Reference proteome</keyword>
<dbReference type="Proteomes" id="UP001153954">
    <property type="component" value="Unassembled WGS sequence"/>
</dbReference>
<evidence type="ECO:0000313" key="1">
    <source>
        <dbReference type="EMBL" id="CAH2095092.1"/>
    </source>
</evidence>
<accession>A0AAU9UB82</accession>
<protein>
    <submittedName>
        <fullName evidence="1">Uncharacterized protein</fullName>
    </submittedName>
</protein>
<name>A0AAU9UB82_EUPED</name>
<proteinExistence type="predicted"/>
<dbReference type="EMBL" id="CAKOGL010000015">
    <property type="protein sequence ID" value="CAH2095092.1"/>
    <property type="molecule type" value="Genomic_DNA"/>
</dbReference>
<sequence>MRTETPSAVQGQAQIGTYRYFTTSTSTRLRLRLRLRQRLRLRSTTTKCDFEVRVRRRRVRRRRKMPGELARDAGLSAESEISRVMKSVLDRLQQEICRYMIYTIKCNFKLRFLLDDENLFNKDNVDNDLKNIVIIWVNFIIRFQWNRTLYRNM</sequence>
<organism evidence="1 2">
    <name type="scientific">Euphydryas editha</name>
    <name type="common">Edith's checkerspot</name>
    <dbReference type="NCBI Taxonomy" id="104508"/>
    <lineage>
        <taxon>Eukaryota</taxon>
        <taxon>Metazoa</taxon>
        <taxon>Ecdysozoa</taxon>
        <taxon>Arthropoda</taxon>
        <taxon>Hexapoda</taxon>
        <taxon>Insecta</taxon>
        <taxon>Pterygota</taxon>
        <taxon>Neoptera</taxon>
        <taxon>Endopterygota</taxon>
        <taxon>Lepidoptera</taxon>
        <taxon>Glossata</taxon>
        <taxon>Ditrysia</taxon>
        <taxon>Papilionoidea</taxon>
        <taxon>Nymphalidae</taxon>
        <taxon>Nymphalinae</taxon>
        <taxon>Euphydryas</taxon>
    </lineage>
</organism>
<gene>
    <name evidence="1" type="ORF">EEDITHA_LOCUS10584</name>
</gene>
<evidence type="ECO:0000313" key="2">
    <source>
        <dbReference type="Proteomes" id="UP001153954"/>
    </source>
</evidence>
<comment type="caution">
    <text evidence="1">The sequence shown here is derived from an EMBL/GenBank/DDBJ whole genome shotgun (WGS) entry which is preliminary data.</text>
</comment>
<reference evidence="1" key="1">
    <citation type="submission" date="2022-03" db="EMBL/GenBank/DDBJ databases">
        <authorList>
            <person name="Tunstrom K."/>
        </authorList>
    </citation>
    <scope>NUCLEOTIDE SEQUENCE</scope>
</reference>
<dbReference type="AlphaFoldDB" id="A0AAU9UB82"/>